<evidence type="ECO:0000313" key="12">
    <source>
        <dbReference type="Proteomes" id="UP000046393"/>
    </source>
</evidence>
<dbReference type="InterPro" id="IPR008386">
    <property type="entry name" value="ATP_synth_F0_esu_mt"/>
</dbReference>
<evidence type="ECO:0000313" key="13">
    <source>
        <dbReference type="WBParaSite" id="SMUV_0000760701-mRNA-1"/>
    </source>
</evidence>
<evidence type="ECO:0000256" key="1">
    <source>
        <dbReference type="ARBA" id="ARBA00004273"/>
    </source>
</evidence>
<dbReference type="GO" id="GO:0015986">
    <property type="term" value="P:proton motive force-driven ATP synthesis"/>
    <property type="evidence" value="ECO:0007669"/>
    <property type="project" value="InterPro"/>
</dbReference>
<evidence type="ECO:0000256" key="4">
    <source>
        <dbReference type="ARBA" id="ARBA00022547"/>
    </source>
</evidence>
<evidence type="ECO:0000256" key="8">
    <source>
        <dbReference type="ARBA" id="ARBA00023128"/>
    </source>
</evidence>
<keyword evidence="5 11" id="KW-0375">Hydrogen ion transport</keyword>
<keyword evidence="10 11" id="KW-0066">ATP synthesis</keyword>
<dbReference type="STRING" id="451379.A0A0N5AS55"/>
<comment type="function">
    <text evidence="11">Subunit e, of the mitochondrial membrane ATP synthase complex (F(1)F(0) ATP synthase or Complex V) that produces ATP from ADP in the presence of a proton gradient across the membrane which is generated by electron transport complexes of the respiratory chain. ATP synthase complex consist of a soluble F(1) head domain - the catalytic core - and a membrane F(1) domain - the membrane proton channel. These two domains are linked by a central stalk rotating inside the F(1) region and a stationary peripheral stalk. During catalysis, ATP synthesis in the catalytic domain of F(1) is coupled via a rotary mechanism of the central stalk subunits to proton translocation. In vivo, can only synthesize ATP although its ATP hydrolase activity can be activated artificially in vitro. Part of the complex F(0) domain.</text>
</comment>
<dbReference type="Pfam" id="PF05680">
    <property type="entry name" value="ATP-synt_E"/>
    <property type="match status" value="1"/>
</dbReference>
<organism evidence="12 13">
    <name type="scientific">Syphacia muris</name>
    <dbReference type="NCBI Taxonomy" id="451379"/>
    <lineage>
        <taxon>Eukaryota</taxon>
        <taxon>Metazoa</taxon>
        <taxon>Ecdysozoa</taxon>
        <taxon>Nematoda</taxon>
        <taxon>Chromadorea</taxon>
        <taxon>Rhabditida</taxon>
        <taxon>Spirurina</taxon>
        <taxon>Oxyuridomorpha</taxon>
        <taxon>Oxyuroidea</taxon>
        <taxon>Oxyuridae</taxon>
        <taxon>Syphacia</taxon>
    </lineage>
</organism>
<evidence type="ECO:0000256" key="7">
    <source>
        <dbReference type="ARBA" id="ARBA00023065"/>
    </source>
</evidence>
<evidence type="ECO:0000256" key="10">
    <source>
        <dbReference type="ARBA" id="ARBA00023310"/>
    </source>
</evidence>
<keyword evidence="9" id="KW-0472">Membrane</keyword>
<evidence type="ECO:0000256" key="11">
    <source>
        <dbReference type="RuleBase" id="RU367005"/>
    </source>
</evidence>
<keyword evidence="7 11" id="KW-0406">Ion transport</keyword>
<comment type="subcellular location">
    <subcellularLocation>
        <location evidence="1 11">Mitochondrion inner membrane</location>
    </subcellularLocation>
</comment>
<proteinExistence type="inferred from homology"/>
<keyword evidence="12" id="KW-1185">Reference proteome</keyword>
<dbReference type="GO" id="GO:0045259">
    <property type="term" value="C:proton-transporting ATP synthase complex"/>
    <property type="evidence" value="ECO:0007669"/>
    <property type="project" value="UniProtKB-UniRule"/>
</dbReference>
<keyword evidence="8 11" id="KW-0496">Mitochondrion</keyword>
<evidence type="ECO:0000256" key="2">
    <source>
        <dbReference type="ARBA" id="ARBA00007333"/>
    </source>
</evidence>
<evidence type="ECO:0000256" key="9">
    <source>
        <dbReference type="ARBA" id="ARBA00023136"/>
    </source>
</evidence>
<dbReference type="GO" id="GO:0015078">
    <property type="term" value="F:proton transmembrane transporter activity"/>
    <property type="evidence" value="ECO:0007669"/>
    <property type="project" value="InterPro"/>
</dbReference>
<dbReference type="WBParaSite" id="SMUV_0000760701-mRNA-1">
    <property type="protein sequence ID" value="SMUV_0000760701-mRNA-1"/>
    <property type="gene ID" value="SMUV_0000760701"/>
</dbReference>
<protein>
    <recommendedName>
        <fullName evidence="11">ATP synthase F(0) complex subunit e, mitochondrial</fullName>
    </recommendedName>
</protein>
<name>A0A0N5AS55_9BILA</name>
<comment type="subunit">
    <text evidence="11">F-type ATPases have 2 components, CF(1) - the catalytic core - and CF(0) - the membrane proton channel. CF(1) and CF(0) have multiple subunits.</text>
</comment>
<keyword evidence="4 11" id="KW-0138">CF(0)</keyword>
<keyword evidence="3 11" id="KW-0813">Transport</keyword>
<comment type="similarity">
    <text evidence="2 11">Belongs to the ATPase e subunit family.</text>
</comment>
<evidence type="ECO:0000256" key="6">
    <source>
        <dbReference type="ARBA" id="ARBA00022792"/>
    </source>
</evidence>
<evidence type="ECO:0000256" key="5">
    <source>
        <dbReference type="ARBA" id="ARBA00022781"/>
    </source>
</evidence>
<reference evidence="13" key="1">
    <citation type="submission" date="2017-02" db="UniProtKB">
        <authorList>
            <consortium name="WormBaseParasite"/>
        </authorList>
    </citation>
    <scope>IDENTIFICATION</scope>
</reference>
<keyword evidence="6 11" id="KW-0999">Mitochondrion inner membrane</keyword>
<dbReference type="Proteomes" id="UP000046393">
    <property type="component" value="Unplaced"/>
</dbReference>
<dbReference type="AlphaFoldDB" id="A0A0N5AS55"/>
<sequence length="99" mass="11364">MAGQAPYPRHPNAVILPPAVVVSPLIRAARYVSFGLGLLWGYWRMSRICEHHADVREFVREKQLLESQRKSQVKAWDDKEQTKMLMKVQIFLTAVAVFG</sequence>
<accession>A0A0N5AS55</accession>
<evidence type="ECO:0000256" key="3">
    <source>
        <dbReference type="ARBA" id="ARBA00022448"/>
    </source>
</evidence>
<dbReference type="GO" id="GO:0005743">
    <property type="term" value="C:mitochondrial inner membrane"/>
    <property type="evidence" value="ECO:0007669"/>
    <property type="project" value="UniProtKB-SubCell"/>
</dbReference>